<proteinExistence type="predicted"/>
<reference evidence="1" key="1">
    <citation type="journal article" date="2012" name="Science">
        <title>Fermentation, hydrogen, and sulfur metabolism in multiple uncultivated bacterial phyla.</title>
        <authorList>
            <person name="Wrighton K.C."/>
            <person name="Thomas B.C."/>
            <person name="Sharon I."/>
            <person name="Miller C.S."/>
            <person name="Castelle C.J."/>
            <person name="VerBerkmoes N.C."/>
            <person name="Wilkins M.J."/>
            <person name="Hettich R.L."/>
            <person name="Lipton M.S."/>
            <person name="Williams K.H."/>
            <person name="Long P.E."/>
            <person name="Banfield J.F."/>
        </authorList>
    </citation>
    <scope>NUCLEOTIDE SEQUENCE [LARGE SCALE GENOMIC DNA]</scope>
</reference>
<dbReference type="AlphaFoldDB" id="K2FWY7"/>
<sequence length="102" mass="11256">MNNSIILSHSHSIFAPCFETNEMSDPRVWAGHHFRFGQYHATFQLSLMIWVSQLGHFSGGNTTFSSQVRASVITLITSGITSQALTMNTLSPILTSFFVSSS</sequence>
<comment type="caution">
    <text evidence="1">The sequence shown here is derived from an EMBL/GenBank/DDBJ whole genome shotgun (WGS) entry which is preliminary data.</text>
</comment>
<protein>
    <submittedName>
        <fullName evidence="1">Uncharacterized protein</fullName>
    </submittedName>
</protein>
<accession>K2FWY7</accession>
<evidence type="ECO:0000313" key="1">
    <source>
        <dbReference type="EMBL" id="EKE27473.1"/>
    </source>
</evidence>
<dbReference type="EMBL" id="AMFJ01000478">
    <property type="protein sequence ID" value="EKE27473.1"/>
    <property type="molecule type" value="Genomic_DNA"/>
</dbReference>
<organism evidence="1">
    <name type="scientific">uncultured bacterium</name>
    <name type="common">gcode 4</name>
    <dbReference type="NCBI Taxonomy" id="1234023"/>
    <lineage>
        <taxon>Bacteria</taxon>
        <taxon>environmental samples</taxon>
    </lineage>
</organism>
<gene>
    <name evidence="1" type="ORF">ACD_3C00204G0001</name>
</gene>
<name>K2FWY7_9BACT</name>